<dbReference type="PROSITE" id="PS00420">
    <property type="entry name" value="SRCR_1"/>
    <property type="match status" value="1"/>
</dbReference>
<reference evidence="4" key="2">
    <citation type="submission" date="2020-11" db="EMBL/GenBank/DDBJ databases">
        <authorList>
            <person name="McCartney M.A."/>
            <person name="Auch B."/>
            <person name="Kono T."/>
            <person name="Mallez S."/>
            <person name="Becker A."/>
            <person name="Gohl D.M."/>
            <person name="Silverstein K.A.T."/>
            <person name="Koren S."/>
            <person name="Bechman K.B."/>
            <person name="Herman A."/>
            <person name="Abrahante J.E."/>
            <person name="Garbe J."/>
        </authorList>
    </citation>
    <scope>NUCLEOTIDE SEQUENCE</scope>
    <source>
        <strain evidence="4">Duluth1</strain>
        <tissue evidence="4">Whole animal</tissue>
    </source>
</reference>
<dbReference type="EMBL" id="JAIWYP010000082">
    <property type="protein sequence ID" value="KAH3690036.1"/>
    <property type="molecule type" value="Genomic_DNA"/>
</dbReference>
<evidence type="ECO:0000259" key="3">
    <source>
        <dbReference type="PROSITE" id="PS50287"/>
    </source>
</evidence>
<dbReference type="SUPFAM" id="SSF56487">
    <property type="entry name" value="SRCR-like"/>
    <property type="match status" value="1"/>
</dbReference>
<evidence type="ECO:0000256" key="2">
    <source>
        <dbReference type="PROSITE-ProRule" id="PRU00196"/>
    </source>
</evidence>
<dbReference type="InterPro" id="IPR036772">
    <property type="entry name" value="SRCR-like_dom_sf"/>
</dbReference>
<organism evidence="4 5">
    <name type="scientific">Dreissena polymorpha</name>
    <name type="common">Zebra mussel</name>
    <name type="synonym">Mytilus polymorpha</name>
    <dbReference type="NCBI Taxonomy" id="45954"/>
    <lineage>
        <taxon>Eukaryota</taxon>
        <taxon>Metazoa</taxon>
        <taxon>Spiralia</taxon>
        <taxon>Lophotrochozoa</taxon>
        <taxon>Mollusca</taxon>
        <taxon>Bivalvia</taxon>
        <taxon>Autobranchia</taxon>
        <taxon>Heteroconchia</taxon>
        <taxon>Euheterodonta</taxon>
        <taxon>Imparidentia</taxon>
        <taxon>Neoheterodontei</taxon>
        <taxon>Myida</taxon>
        <taxon>Dreissenoidea</taxon>
        <taxon>Dreissenidae</taxon>
        <taxon>Dreissena</taxon>
    </lineage>
</organism>
<sequence length="60" mass="6698">MISAFSSKKSLTVEAIRLANGTHDQEGRVEIKVFDEWGKICDDSFDLEEASVICRMLGYG</sequence>
<accession>A0A9D3XZ89</accession>
<name>A0A9D3XZ89_DREPO</name>
<dbReference type="GO" id="GO:0016020">
    <property type="term" value="C:membrane"/>
    <property type="evidence" value="ECO:0007669"/>
    <property type="project" value="InterPro"/>
</dbReference>
<dbReference type="AlphaFoldDB" id="A0A9D3XZ89"/>
<reference evidence="4" key="1">
    <citation type="journal article" date="2019" name="bioRxiv">
        <title>The Genome of the Zebra Mussel, Dreissena polymorpha: A Resource for Invasive Species Research.</title>
        <authorList>
            <person name="McCartney M.A."/>
            <person name="Auch B."/>
            <person name="Kono T."/>
            <person name="Mallez S."/>
            <person name="Zhang Y."/>
            <person name="Obille A."/>
            <person name="Becker A."/>
            <person name="Abrahante J.E."/>
            <person name="Garbe J."/>
            <person name="Badalamenti J.P."/>
            <person name="Herman A."/>
            <person name="Mangelson H."/>
            <person name="Liachko I."/>
            <person name="Sullivan S."/>
            <person name="Sone E.D."/>
            <person name="Koren S."/>
            <person name="Silverstein K.A.T."/>
            <person name="Beckman K.B."/>
            <person name="Gohl D.M."/>
        </authorList>
    </citation>
    <scope>NUCLEOTIDE SEQUENCE</scope>
    <source>
        <strain evidence="4">Duluth1</strain>
        <tissue evidence="4">Whole animal</tissue>
    </source>
</reference>
<dbReference type="PROSITE" id="PS50287">
    <property type="entry name" value="SRCR_2"/>
    <property type="match status" value="1"/>
</dbReference>
<dbReference type="Proteomes" id="UP000828390">
    <property type="component" value="Unassembled WGS sequence"/>
</dbReference>
<proteinExistence type="predicted"/>
<gene>
    <name evidence="4" type="ORF">DPMN_191783</name>
</gene>
<evidence type="ECO:0000313" key="4">
    <source>
        <dbReference type="EMBL" id="KAH3690036.1"/>
    </source>
</evidence>
<dbReference type="PANTHER" id="PTHR48071:SF18">
    <property type="entry name" value="DELETED IN MALIGNANT BRAIN TUMORS 1 PROTEIN-RELATED"/>
    <property type="match status" value="1"/>
</dbReference>
<dbReference type="Pfam" id="PF00530">
    <property type="entry name" value="SRCR"/>
    <property type="match status" value="1"/>
</dbReference>
<evidence type="ECO:0000313" key="5">
    <source>
        <dbReference type="Proteomes" id="UP000828390"/>
    </source>
</evidence>
<feature type="domain" description="SRCR" evidence="3">
    <location>
        <begin position="16"/>
        <end position="60"/>
    </location>
</feature>
<dbReference type="PANTHER" id="PTHR48071">
    <property type="entry name" value="SRCR DOMAIN-CONTAINING PROTEIN"/>
    <property type="match status" value="1"/>
</dbReference>
<keyword evidence="1" id="KW-1015">Disulfide bond</keyword>
<protein>
    <recommendedName>
        <fullName evidence="3">SRCR domain-containing protein</fullName>
    </recommendedName>
</protein>
<comment type="caution">
    <text evidence="2">Lacks conserved residue(s) required for the propagation of feature annotation.</text>
</comment>
<dbReference type="Gene3D" id="3.10.250.10">
    <property type="entry name" value="SRCR-like domain"/>
    <property type="match status" value="1"/>
</dbReference>
<comment type="caution">
    <text evidence="4">The sequence shown here is derived from an EMBL/GenBank/DDBJ whole genome shotgun (WGS) entry which is preliminary data.</text>
</comment>
<keyword evidence="5" id="KW-1185">Reference proteome</keyword>
<dbReference type="PRINTS" id="PR00258">
    <property type="entry name" value="SPERACTRCPTR"/>
</dbReference>
<evidence type="ECO:0000256" key="1">
    <source>
        <dbReference type="ARBA" id="ARBA00023157"/>
    </source>
</evidence>
<dbReference type="InterPro" id="IPR001190">
    <property type="entry name" value="SRCR"/>
</dbReference>